<accession>A0AAQ3QH02</accession>
<dbReference type="EMBL" id="CP136895">
    <property type="protein sequence ID" value="WOL10754.1"/>
    <property type="molecule type" value="Genomic_DNA"/>
</dbReference>
<dbReference type="PROSITE" id="PS50878">
    <property type="entry name" value="RT_POL"/>
    <property type="match status" value="1"/>
</dbReference>
<sequence length="212" mass="24525">MNRWLLRNVNDEEVKKAASSVNRDSSQCEDGFSGNFYHHFWHVIGADIVAAVSDFFKCRRMLHGLNHTLLALIPKGRRPLMHIIISPNQSAFIKGRLISDNILIAHELTHHLNCKQKHSSQELALKLDLSKVYDRVEWKYLRLMLHQLGFHAHFIELIMQCVETTSFSTLMESNAFDYFRPERSLHQGDPLSPLLFVICMEGLTSLILQMEL</sequence>
<feature type="domain" description="Reverse transcriptase" evidence="1">
    <location>
        <begin position="54"/>
        <end position="212"/>
    </location>
</feature>
<reference evidence="2 3" key="1">
    <citation type="submission" date="2023-10" db="EMBL/GenBank/DDBJ databases">
        <title>Chromosome-scale genome assembly provides insights into flower coloration mechanisms of Canna indica.</title>
        <authorList>
            <person name="Li C."/>
        </authorList>
    </citation>
    <scope>NUCLEOTIDE SEQUENCE [LARGE SCALE GENOMIC DNA]</scope>
    <source>
        <tissue evidence="2">Flower</tissue>
    </source>
</reference>
<dbReference type="InterPro" id="IPR052343">
    <property type="entry name" value="Retrotransposon-Effector_Assoc"/>
</dbReference>
<name>A0AAQ3QH02_9LILI</name>
<dbReference type="Pfam" id="PF00078">
    <property type="entry name" value="RVT_1"/>
    <property type="match status" value="1"/>
</dbReference>
<dbReference type="InterPro" id="IPR000477">
    <property type="entry name" value="RT_dom"/>
</dbReference>
<protein>
    <recommendedName>
        <fullName evidence="1">Reverse transcriptase domain-containing protein</fullName>
    </recommendedName>
</protein>
<dbReference type="SUPFAM" id="SSF56672">
    <property type="entry name" value="DNA/RNA polymerases"/>
    <property type="match status" value="1"/>
</dbReference>
<evidence type="ECO:0000313" key="2">
    <source>
        <dbReference type="EMBL" id="WOL10754.1"/>
    </source>
</evidence>
<organism evidence="2 3">
    <name type="scientific">Canna indica</name>
    <name type="common">Indian-shot</name>
    <dbReference type="NCBI Taxonomy" id="4628"/>
    <lineage>
        <taxon>Eukaryota</taxon>
        <taxon>Viridiplantae</taxon>
        <taxon>Streptophyta</taxon>
        <taxon>Embryophyta</taxon>
        <taxon>Tracheophyta</taxon>
        <taxon>Spermatophyta</taxon>
        <taxon>Magnoliopsida</taxon>
        <taxon>Liliopsida</taxon>
        <taxon>Zingiberales</taxon>
        <taxon>Cannaceae</taxon>
        <taxon>Canna</taxon>
    </lineage>
</organism>
<keyword evidence="3" id="KW-1185">Reference proteome</keyword>
<dbReference type="PANTHER" id="PTHR46890">
    <property type="entry name" value="NON-LTR RETROLELEMENT REVERSE TRANSCRIPTASE-LIKE PROTEIN-RELATED"/>
    <property type="match status" value="1"/>
</dbReference>
<evidence type="ECO:0000259" key="1">
    <source>
        <dbReference type="PROSITE" id="PS50878"/>
    </source>
</evidence>
<dbReference type="InterPro" id="IPR043502">
    <property type="entry name" value="DNA/RNA_pol_sf"/>
</dbReference>
<dbReference type="PANTHER" id="PTHR46890:SF48">
    <property type="entry name" value="RNA-DIRECTED DNA POLYMERASE"/>
    <property type="match status" value="1"/>
</dbReference>
<gene>
    <name evidence="2" type="ORF">Cni_G19513</name>
</gene>
<dbReference type="AlphaFoldDB" id="A0AAQ3QH02"/>
<proteinExistence type="predicted"/>
<evidence type="ECO:0000313" key="3">
    <source>
        <dbReference type="Proteomes" id="UP001327560"/>
    </source>
</evidence>
<dbReference type="Proteomes" id="UP001327560">
    <property type="component" value="Chromosome 6"/>
</dbReference>